<dbReference type="AlphaFoldDB" id="A0A2U3JXD9"/>
<protein>
    <submittedName>
        <fullName evidence="1">Uncharacterized protein</fullName>
    </submittedName>
</protein>
<evidence type="ECO:0000313" key="1">
    <source>
        <dbReference type="EMBL" id="SPF32103.1"/>
    </source>
</evidence>
<organism evidence="1 2">
    <name type="scientific">Candidatus Sulfotelmatobacter kueseliae</name>
    <dbReference type="NCBI Taxonomy" id="2042962"/>
    <lineage>
        <taxon>Bacteria</taxon>
        <taxon>Pseudomonadati</taxon>
        <taxon>Acidobacteriota</taxon>
        <taxon>Terriglobia</taxon>
        <taxon>Terriglobales</taxon>
        <taxon>Candidatus Korobacteraceae</taxon>
        <taxon>Candidatus Sulfotelmatobacter</taxon>
    </lineage>
</organism>
<name>A0A2U3JXD9_9BACT</name>
<evidence type="ECO:0000313" key="2">
    <source>
        <dbReference type="Proteomes" id="UP000238701"/>
    </source>
</evidence>
<sequence>MKLGDHAALVKFVELWNESGRNPKNNPLREELGEVFSENPKRFSLDNLTKAWTWTLLPDTSGLAGGARWFMLPSDLVEHDLAVCFASILLTNRYRDKLSDGPCQRTACGKWFIKRRPLQKQCSRRCLAVVRSMAAVKKEREEAHKDNLKKARKALRCWRRRSGLDWKTYVSLATKLTTKFLTRAVTNKELTAPKLARVVRSRANEKQERSK</sequence>
<gene>
    <name evidence="1" type="ORF">SBA1_1030037</name>
</gene>
<dbReference type="EMBL" id="OMOD01000006">
    <property type="protein sequence ID" value="SPF32103.1"/>
    <property type="molecule type" value="Genomic_DNA"/>
</dbReference>
<proteinExistence type="predicted"/>
<accession>A0A2U3JXD9</accession>
<reference evidence="2" key="1">
    <citation type="submission" date="2018-02" db="EMBL/GenBank/DDBJ databases">
        <authorList>
            <person name="Hausmann B."/>
        </authorList>
    </citation>
    <scope>NUCLEOTIDE SEQUENCE [LARGE SCALE GENOMIC DNA]</scope>
    <source>
        <strain evidence="2">Peat soil MAG SbA1</strain>
    </source>
</reference>
<dbReference type="Proteomes" id="UP000238701">
    <property type="component" value="Unassembled WGS sequence"/>
</dbReference>